<evidence type="ECO:0000313" key="2">
    <source>
        <dbReference type="Ensembl" id="ENSPFOP00000010187.2"/>
    </source>
</evidence>
<reference evidence="2" key="3">
    <citation type="submission" date="2025-09" db="UniProtKB">
        <authorList>
            <consortium name="Ensembl"/>
        </authorList>
    </citation>
    <scope>IDENTIFICATION</scope>
</reference>
<dbReference type="AlphaFoldDB" id="A0A087XWN4"/>
<accession>A0A087XWN4</accession>
<proteinExistence type="predicted"/>
<feature type="region of interest" description="Disordered" evidence="1">
    <location>
        <begin position="1"/>
        <end position="77"/>
    </location>
</feature>
<name>A0A087XWN4_POEFO</name>
<reference evidence="2" key="2">
    <citation type="submission" date="2025-08" db="UniProtKB">
        <authorList>
            <consortium name="Ensembl"/>
        </authorList>
    </citation>
    <scope>IDENTIFICATION</scope>
</reference>
<keyword evidence="3" id="KW-1185">Reference proteome</keyword>
<protein>
    <submittedName>
        <fullName evidence="2">Uncharacterized protein</fullName>
    </submittedName>
</protein>
<sequence>SESFASVLQESEVDSNKQSDSPSEEEPSTPRATIVTQNPKYQLLMNHDLKTNGLSSRESNGPGGGGSVGDKSPLLSRWETTRMGTNNFRGSLESLASRDWDTGSDRTGVVDSPPRVFNSPYATTTSLDYTPTYRMSEYKV</sequence>
<dbReference type="EMBL" id="AYCK01017368">
    <property type="status" value="NOT_ANNOTATED_CDS"/>
    <property type="molecule type" value="Genomic_DNA"/>
</dbReference>
<organism evidence="2 3">
    <name type="scientific">Poecilia formosa</name>
    <name type="common">Amazon molly</name>
    <name type="synonym">Limia formosa</name>
    <dbReference type="NCBI Taxonomy" id="48698"/>
    <lineage>
        <taxon>Eukaryota</taxon>
        <taxon>Metazoa</taxon>
        <taxon>Chordata</taxon>
        <taxon>Craniata</taxon>
        <taxon>Vertebrata</taxon>
        <taxon>Euteleostomi</taxon>
        <taxon>Actinopterygii</taxon>
        <taxon>Neopterygii</taxon>
        <taxon>Teleostei</taxon>
        <taxon>Neoteleostei</taxon>
        <taxon>Acanthomorphata</taxon>
        <taxon>Ovalentaria</taxon>
        <taxon>Atherinomorphae</taxon>
        <taxon>Cyprinodontiformes</taxon>
        <taxon>Poeciliidae</taxon>
        <taxon>Poeciliinae</taxon>
        <taxon>Poecilia</taxon>
    </lineage>
</organism>
<evidence type="ECO:0000313" key="3">
    <source>
        <dbReference type="Proteomes" id="UP000028760"/>
    </source>
</evidence>
<evidence type="ECO:0000256" key="1">
    <source>
        <dbReference type="SAM" id="MobiDB-lite"/>
    </source>
</evidence>
<dbReference type="Proteomes" id="UP000028760">
    <property type="component" value="Unassembled WGS sequence"/>
</dbReference>
<dbReference type="Ensembl" id="ENSPFOT00000010202.2">
    <property type="protein sequence ID" value="ENSPFOP00000010187.2"/>
    <property type="gene ID" value="ENSPFOG00000010235.2"/>
</dbReference>
<feature type="region of interest" description="Disordered" evidence="1">
    <location>
        <begin position="98"/>
        <end position="123"/>
    </location>
</feature>
<reference evidence="3" key="1">
    <citation type="submission" date="2013-10" db="EMBL/GenBank/DDBJ databases">
        <authorList>
            <person name="Schartl M."/>
            <person name="Warren W."/>
        </authorList>
    </citation>
    <scope>NUCLEOTIDE SEQUENCE [LARGE SCALE GENOMIC DNA]</scope>
    <source>
        <strain evidence="3">female</strain>
    </source>
</reference>